<dbReference type="Proteomes" id="UP000219494">
    <property type="component" value="Unassembled WGS sequence"/>
</dbReference>
<feature type="region of interest" description="Disordered" evidence="1">
    <location>
        <begin position="1"/>
        <end position="50"/>
    </location>
</feature>
<evidence type="ECO:0000313" key="2">
    <source>
        <dbReference type="EMBL" id="SOB86746.1"/>
    </source>
</evidence>
<dbReference type="AlphaFoldDB" id="A0A285QY45"/>
<feature type="compositionally biased region" description="Acidic residues" evidence="1">
    <location>
        <begin position="12"/>
        <end position="41"/>
    </location>
</feature>
<sequence length="90" mass="10157">MPNDHEYAFDSYGDEESEPQDASDFDDGDAYDDADADEEDRTDLGPDGVVRCDFRDANGERCPNYLRTDEPGAGLDFNFCEEHTDHEVAR</sequence>
<name>A0A285QY45_9SPHN</name>
<reference evidence="2 3" key="1">
    <citation type="submission" date="2017-07" db="EMBL/GenBank/DDBJ databases">
        <authorList>
            <person name="Sun Z.S."/>
            <person name="Albrecht U."/>
            <person name="Echele G."/>
            <person name="Lee C.C."/>
        </authorList>
    </citation>
    <scope>NUCLEOTIDE SEQUENCE [LARGE SCALE GENOMIC DNA]</scope>
    <source>
        <strain evidence="2 3">CGMCC 1.12672</strain>
    </source>
</reference>
<dbReference type="RefSeq" id="WP_097063737.1">
    <property type="nucleotide sequence ID" value="NZ_OBMI01000002.1"/>
</dbReference>
<dbReference type="EMBL" id="OBMI01000002">
    <property type="protein sequence ID" value="SOB86746.1"/>
    <property type="molecule type" value="Genomic_DNA"/>
</dbReference>
<proteinExistence type="predicted"/>
<evidence type="ECO:0000313" key="3">
    <source>
        <dbReference type="Proteomes" id="UP000219494"/>
    </source>
</evidence>
<evidence type="ECO:0000256" key="1">
    <source>
        <dbReference type="SAM" id="MobiDB-lite"/>
    </source>
</evidence>
<keyword evidence="3" id="KW-1185">Reference proteome</keyword>
<accession>A0A285QY45</accession>
<protein>
    <submittedName>
        <fullName evidence="2">Uncharacterized protein</fullName>
    </submittedName>
</protein>
<organism evidence="2 3">
    <name type="scientific">Sphingomonas guangdongensis</name>
    <dbReference type="NCBI Taxonomy" id="1141890"/>
    <lineage>
        <taxon>Bacteria</taxon>
        <taxon>Pseudomonadati</taxon>
        <taxon>Pseudomonadota</taxon>
        <taxon>Alphaproteobacteria</taxon>
        <taxon>Sphingomonadales</taxon>
        <taxon>Sphingomonadaceae</taxon>
        <taxon>Sphingomonas</taxon>
    </lineage>
</organism>
<gene>
    <name evidence="2" type="ORF">SAMN06297144_1855</name>
</gene>